<gene>
    <name evidence="2" type="ORF">PROQFM164_S02g002820</name>
</gene>
<organism evidence="2 3">
    <name type="scientific">Penicillium roqueforti (strain FM164)</name>
    <dbReference type="NCBI Taxonomy" id="1365484"/>
    <lineage>
        <taxon>Eukaryota</taxon>
        <taxon>Fungi</taxon>
        <taxon>Dikarya</taxon>
        <taxon>Ascomycota</taxon>
        <taxon>Pezizomycotina</taxon>
        <taxon>Eurotiomycetes</taxon>
        <taxon>Eurotiomycetidae</taxon>
        <taxon>Eurotiales</taxon>
        <taxon>Aspergillaceae</taxon>
        <taxon>Penicillium</taxon>
    </lineage>
</organism>
<evidence type="ECO:0000313" key="2">
    <source>
        <dbReference type="EMBL" id="CDM32669.1"/>
    </source>
</evidence>
<dbReference type="EMBL" id="HG792016">
    <property type="protein sequence ID" value="CDM32669.1"/>
    <property type="molecule type" value="Genomic_DNA"/>
</dbReference>
<feature type="region of interest" description="Disordered" evidence="1">
    <location>
        <begin position="37"/>
        <end position="81"/>
    </location>
</feature>
<dbReference type="OrthoDB" id="10377763at2759"/>
<name>W6QEN8_PENRF</name>
<evidence type="ECO:0000313" key="3">
    <source>
        <dbReference type="Proteomes" id="UP000030686"/>
    </source>
</evidence>
<protein>
    <submittedName>
        <fullName evidence="2">Genomic scaffold, ProqFM164S02</fullName>
    </submittedName>
</protein>
<sequence length="81" mass="9247">MSSLFSRKPYDFSVFPNQIWPYRHTRETVSSHCLHVSGSTTSKGRLVPTSTSSAQSNNHFIRKEVTNPRRSNRKLSVEASH</sequence>
<reference evidence="2" key="1">
    <citation type="journal article" date="2014" name="Nat. Commun.">
        <title>Multiple recent horizontal transfers of a large genomic region in cheese making fungi.</title>
        <authorList>
            <person name="Cheeseman K."/>
            <person name="Ropars J."/>
            <person name="Renault P."/>
            <person name="Dupont J."/>
            <person name="Gouzy J."/>
            <person name="Branca A."/>
            <person name="Abraham A.L."/>
            <person name="Ceppi M."/>
            <person name="Conseiller E."/>
            <person name="Debuchy R."/>
            <person name="Malagnac F."/>
            <person name="Goarin A."/>
            <person name="Silar P."/>
            <person name="Lacoste S."/>
            <person name="Sallet E."/>
            <person name="Bensimon A."/>
            <person name="Giraud T."/>
            <person name="Brygoo Y."/>
        </authorList>
    </citation>
    <scope>NUCLEOTIDE SEQUENCE [LARGE SCALE GENOMIC DNA]</scope>
    <source>
        <strain evidence="2">FM164</strain>
    </source>
</reference>
<evidence type="ECO:0000256" key="1">
    <source>
        <dbReference type="SAM" id="MobiDB-lite"/>
    </source>
</evidence>
<keyword evidence="3" id="KW-1185">Reference proteome</keyword>
<accession>W6QEN8</accession>
<feature type="compositionally biased region" description="Polar residues" evidence="1">
    <location>
        <begin position="37"/>
        <end position="59"/>
    </location>
</feature>
<dbReference type="Proteomes" id="UP000030686">
    <property type="component" value="Unassembled WGS sequence"/>
</dbReference>
<dbReference type="AlphaFoldDB" id="W6QEN8"/>
<proteinExistence type="predicted"/>